<accession>A0A9Q0JUS5</accession>
<dbReference type="SUPFAM" id="SSF49503">
    <property type="entry name" value="Cupredoxins"/>
    <property type="match status" value="1"/>
</dbReference>
<sequence length="250" mass="27433">MELETTSILMLVLSLLSLLSLLQPSHPKSIVVDEYAEWTSPSVHIGDSLIFNYKNGNNLYIFHDRRAFNLCNFTQAILISKPNSTSFTWHPSRSGFFYFSYNFKNGSLKPCKEGEKLPIKVTPPPAMDKWVLSPKLSPQAAPPRIPGVLVPSNPAFQWPFRPHYQHQHEASSPTQAPSGSHPPKIPSIAPDAGGGIPFINSNPAVPLPTGQADSATIRQLPTSGHGEGKVHVVGFLAVQISLCCFVWVML</sequence>
<reference evidence="3" key="1">
    <citation type="journal article" date="2023" name="Plant J.">
        <title>The genome of the king protea, Protea cynaroides.</title>
        <authorList>
            <person name="Chang J."/>
            <person name="Duong T.A."/>
            <person name="Schoeman C."/>
            <person name="Ma X."/>
            <person name="Roodt D."/>
            <person name="Barker N."/>
            <person name="Li Z."/>
            <person name="Van de Peer Y."/>
            <person name="Mizrachi E."/>
        </authorList>
    </citation>
    <scope>NUCLEOTIDE SEQUENCE</scope>
    <source>
        <tissue evidence="3">Young leaves</tissue>
    </source>
</reference>
<dbReference type="InterPro" id="IPR008972">
    <property type="entry name" value="Cupredoxin"/>
</dbReference>
<feature type="signal peptide" evidence="2">
    <location>
        <begin position="1"/>
        <end position="27"/>
    </location>
</feature>
<feature type="region of interest" description="Disordered" evidence="1">
    <location>
        <begin position="167"/>
        <end position="187"/>
    </location>
</feature>
<protein>
    <submittedName>
        <fullName evidence="3">Uncharacterized protein</fullName>
    </submittedName>
</protein>
<name>A0A9Q0JUS5_9MAGN</name>
<keyword evidence="2" id="KW-0732">Signal</keyword>
<evidence type="ECO:0000256" key="1">
    <source>
        <dbReference type="SAM" id="MobiDB-lite"/>
    </source>
</evidence>
<dbReference type="Gene3D" id="2.60.40.420">
    <property type="entry name" value="Cupredoxins - blue copper proteins"/>
    <property type="match status" value="1"/>
</dbReference>
<comment type="caution">
    <text evidence="3">The sequence shown here is derived from an EMBL/GenBank/DDBJ whole genome shotgun (WGS) entry which is preliminary data.</text>
</comment>
<evidence type="ECO:0000313" key="4">
    <source>
        <dbReference type="Proteomes" id="UP001141806"/>
    </source>
</evidence>
<dbReference type="OrthoDB" id="10259572at2759"/>
<evidence type="ECO:0000256" key="2">
    <source>
        <dbReference type="SAM" id="SignalP"/>
    </source>
</evidence>
<dbReference type="EMBL" id="JAMYWD010000012">
    <property type="protein sequence ID" value="KAJ4952277.1"/>
    <property type="molecule type" value="Genomic_DNA"/>
</dbReference>
<dbReference type="AlphaFoldDB" id="A0A9Q0JUS5"/>
<dbReference type="Proteomes" id="UP001141806">
    <property type="component" value="Unassembled WGS sequence"/>
</dbReference>
<dbReference type="PANTHER" id="PTHR34662:SF3">
    <property type="entry name" value="OS04G0422700 PROTEIN"/>
    <property type="match status" value="1"/>
</dbReference>
<dbReference type="PANTHER" id="PTHR34662">
    <property type="entry name" value="OS04G0422700 PROTEIN"/>
    <property type="match status" value="1"/>
</dbReference>
<feature type="chain" id="PRO_5040491825" evidence="2">
    <location>
        <begin position="28"/>
        <end position="250"/>
    </location>
</feature>
<proteinExistence type="predicted"/>
<evidence type="ECO:0000313" key="3">
    <source>
        <dbReference type="EMBL" id="KAJ4952277.1"/>
    </source>
</evidence>
<gene>
    <name evidence="3" type="ORF">NE237_029109</name>
</gene>
<organism evidence="3 4">
    <name type="scientific">Protea cynaroides</name>
    <dbReference type="NCBI Taxonomy" id="273540"/>
    <lineage>
        <taxon>Eukaryota</taxon>
        <taxon>Viridiplantae</taxon>
        <taxon>Streptophyta</taxon>
        <taxon>Embryophyta</taxon>
        <taxon>Tracheophyta</taxon>
        <taxon>Spermatophyta</taxon>
        <taxon>Magnoliopsida</taxon>
        <taxon>Proteales</taxon>
        <taxon>Proteaceae</taxon>
        <taxon>Protea</taxon>
    </lineage>
</organism>
<keyword evidence="4" id="KW-1185">Reference proteome</keyword>